<sequence length="232" mass="24888">MSPKILIVLTSFGEIPGVGPTGWYLPEFAHPHEVLHKKATLVIASPNGGKAPLDPNSVKMFESDPVVENFLDTQESLWKNTEKLADMLARVDEFDAIFYVGGHGPMFDLTTNKTSIQLIETFAAKHKPITAVCHGPCVFLNTKNASGESLIAGAQVTGFSNAEEDAVKLSAAMPFMLETELQRVSGKYCKAERDWGVKVVKDRTNGYGGVIITGQNPASAGAVAEAILDVLG</sequence>
<keyword evidence="8" id="KW-1185">Reference proteome</keyword>
<gene>
    <name evidence="7" type="ORF">N7493_010910</name>
</gene>
<dbReference type="InterPro" id="IPR002818">
    <property type="entry name" value="DJ-1/PfpI"/>
</dbReference>
<accession>A0AAD6HB47</accession>
<keyword evidence="3" id="KW-0456">Lyase</keyword>
<organism evidence="7 8">
    <name type="scientific">Penicillium malachiteum</name>
    <dbReference type="NCBI Taxonomy" id="1324776"/>
    <lineage>
        <taxon>Eukaryota</taxon>
        <taxon>Fungi</taxon>
        <taxon>Dikarya</taxon>
        <taxon>Ascomycota</taxon>
        <taxon>Pezizomycotina</taxon>
        <taxon>Eurotiomycetes</taxon>
        <taxon>Eurotiomycetidae</taxon>
        <taxon>Eurotiales</taxon>
        <taxon>Aspergillaceae</taxon>
        <taxon>Penicillium</taxon>
    </lineage>
</organism>
<comment type="similarity">
    <text evidence="4">Belongs to the peptidase C56 family. HSP31-like subfamily.</text>
</comment>
<name>A0AAD6HB47_9EURO</name>
<evidence type="ECO:0000256" key="1">
    <source>
        <dbReference type="ARBA" id="ARBA00013134"/>
    </source>
</evidence>
<dbReference type="GO" id="GO:0019172">
    <property type="term" value="F:glyoxalase III activity"/>
    <property type="evidence" value="ECO:0007669"/>
    <property type="project" value="UniProtKB-EC"/>
</dbReference>
<feature type="domain" description="DJ-1/PfpI" evidence="6">
    <location>
        <begin position="89"/>
        <end position="155"/>
    </location>
</feature>
<dbReference type="AlphaFoldDB" id="A0AAD6HB47"/>
<proteinExistence type="inferred from homology"/>
<evidence type="ECO:0000313" key="8">
    <source>
        <dbReference type="Proteomes" id="UP001215712"/>
    </source>
</evidence>
<dbReference type="EMBL" id="JAQJAN010000020">
    <property type="protein sequence ID" value="KAJ5703772.1"/>
    <property type="molecule type" value="Genomic_DNA"/>
</dbReference>
<reference evidence="7" key="2">
    <citation type="submission" date="2023-01" db="EMBL/GenBank/DDBJ databases">
        <authorList>
            <person name="Petersen C."/>
        </authorList>
    </citation>
    <scope>NUCLEOTIDE SEQUENCE</scope>
    <source>
        <strain evidence="7">IBT 17514</strain>
    </source>
</reference>
<evidence type="ECO:0000313" key="7">
    <source>
        <dbReference type="EMBL" id="KAJ5703772.1"/>
    </source>
</evidence>
<reference evidence="7" key="1">
    <citation type="journal article" date="2023" name="IMA Fungus">
        <title>Comparative genomic study of the Penicillium genus elucidates a diverse pangenome and 15 lateral gene transfer events.</title>
        <authorList>
            <person name="Petersen C."/>
            <person name="Sorensen T."/>
            <person name="Nielsen M.R."/>
            <person name="Sondergaard T.E."/>
            <person name="Sorensen J.L."/>
            <person name="Fitzpatrick D.A."/>
            <person name="Frisvad J.C."/>
            <person name="Nielsen K.L."/>
        </authorList>
    </citation>
    <scope>NUCLEOTIDE SEQUENCE</scope>
    <source>
        <strain evidence="7">IBT 17514</strain>
    </source>
</reference>
<dbReference type="InterPro" id="IPR050325">
    <property type="entry name" value="Prot/Nucl_acid_deglycase"/>
</dbReference>
<dbReference type="PANTHER" id="PTHR48094">
    <property type="entry name" value="PROTEIN/NUCLEIC ACID DEGLYCASE DJ-1-RELATED"/>
    <property type="match status" value="1"/>
</dbReference>
<dbReference type="GO" id="GO:0005737">
    <property type="term" value="C:cytoplasm"/>
    <property type="evidence" value="ECO:0007669"/>
    <property type="project" value="TreeGrafter"/>
</dbReference>
<protein>
    <recommendedName>
        <fullName evidence="1">D-lactate dehydratase</fullName>
        <ecNumber evidence="1">4.2.1.130</ecNumber>
    </recommendedName>
</protein>
<evidence type="ECO:0000259" key="6">
    <source>
        <dbReference type="Pfam" id="PF01965"/>
    </source>
</evidence>
<evidence type="ECO:0000256" key="5">
    <source>
        <dbReference type="ARBA" id="ARBA00048082"/>
    </source>
</evidence>
<evidence type="ECO:0000256" key="3">
    <source>
        <dbReference type="ARBA" id="ARBA00023239"/>
    </source>
</evidence>
<dbReference type="InterPro" id="IPR029062">
    <property type="entry name" value="Class_I_gatase-like"/>
</dbReference>
<comment type="caution">
    <text evidence="7">The sequence shown here is derived from an EMBL/GenBank/DDBJ whole genome shotgun (WGS) entry which is preliminary data.</text>
</comment>
<dbReference type="CDD" id="cd03141">
    <property type="entry name" value="GATase1_Hsp31_like"/>
    <property type="match status" value="1"/>
</dbReference>
<dbReference type="Proteomes" id="UP001215712">
    <property type="component" value="Unassembled WGS sequence"/>
</dbReference>
<dbReference type="PANTHER" id="PTHR48094:SF11">
    <property type="entry name" value="GLUTATHIONE-INDEPENDENT GLYOXALASE HSP31-RELATED"/>
    <property type="match status" value="1"/>
</dbReference>
<comment type="catalytic activity">
    <reaction evidence="5">
        <text>methylglyoxal + H2O = (R)-lactate + H(+)</text>
        <dbReference type="Rhea" id="RHEA:27754"/>
        <dbReference type="ChEBI" id="CHEBI:15377"/>
        <dbReference type="ChEBI" id="CHEBI:15378"/>
        <dbReference type="ChEBI" id="CHEBI:16004"/>
        <dbReference type="ChEBI" id="CHEBI:17158"/>
        <dbReference type="EC" id="4.2.1.130"/>
    </reaction>
</comment>
<evidence type="ECO:0000256" key="4">
    <source>
        <dbReference type="ARBA" id="ARBA00038493"/>
    </source>
</evidence>
<dbReference type="Gene3D" id="3.40.50.880">
    <property type="match status" value="1"/>
</dbReference>
<dbReference type="Pfam" id="PF01965">
    <property type="entry name" value="DJ-1_PfpI"/>
    <property type="match status" value="1"/>
</dbReference>
<dbReference type="EC" id="4.2.1.130" evidence="1"/>
<evidence type="ECO:0000256" key="2">
    <source>
        <dbReference type="ARBA" id="ARBA00023016"/>
    </source>
</evidence>
<keyword evidence="2" id="KW-0346">Stress response</keyword>
<dbReference type="GO" id="GO:0019243">
    <property type="term" value="P:methylglyoxal catabolic process to D-lactate via S-lactoyl-glutathione"/>
    <property type="evidence" value="ECO:0007669"/>
    <property type="project" value="TreeGrafter"/>
</dbReference>
<dbReference type="SUPFAM" id="SSF52317">
    <property type="entry name" value="Class I glutamine amidotransferase-like"/>
    <property type="match status" value="1"/>
</dbReference>